<comment type="caution">
    <text evidence="1">The sequence shown here is derived from an EMBL/GenBank/DDBJ whole genome shotgun (WGS) entry which is preliminary data.</text>
</comment>
<dbReference type="Proteomes" id="UP000806542">
    <property type="component" value="Unassembled WGS sequence"/>
</dbReference>
<proteinExistence type="predicted"/>
<dbReference type="AlphaFoldDB" id="A0A9D5M6P5"/>
<gene>
    <name evidence="1" type="ORF">INF28_08760</name>
</gene>
<accession>A0A9D5M6P5</accession>
<dbReference type="RefSeq" id="WP_226393102.1">
    <property type="nucleotide sequence ID" value="NZ_JADCKB010000017.1"/>
</dbReference>
<reference evidence="1" key="1">
    <citation type="submission" date="2020-10" db="EMBL/GenBank/DDBJ databases">
        <title>ChiBAC.</title>
        <authorList>
            <person name="Zenner C."/>
            <person name="Hitch T.C.A."/>
            <person name="Clavel T."/>
        </authorList>
    </citation>
    <scope>NUCLEOTIDE SEQUENCE</scope>
    <source>
        <strain evidence="1">DSM 107454</strain>
    </source>
</reference>
<protein>
    <submittedName>
        <fullName evidence="1">Uncharacterized protein</fullName>
    </submittedName>
</protein>
<dbReference type="EMBL" id="JADCKB010000017">
    <property type="protein sequence ID" value="MBE5040549.1"/>
    <property type="molecule type" value="Genomic_DNA"/>
</dbReference>
<keyword evidence="2" id="KW-1185">Reference proteome</keyword>
<sequence>MINEELEVKLLDGTKLLAKTERNGENPGIFLFHVNAQNDLDEVAFAEYNPSKPFGQKLENGVYRNEDDDCKYNDSFCYCIKPSFVEMLELYEENPNSNYIWMRQDGYDRILRKSDDTIVYRDFSYDNIPCHEKHDIKIIFNEEKDMLCEVSFVCKNCGETEIYTVFGEKNIPVQQADVQEIKGKEFSGVIKCITDMPRYQNPPTGYLDYVEDECWRLFKLYAEFVGAEIGDGIDFSIVKELSEKFMTMVEKTFGIVFPVRKQ</sequence>
<organism evidence="1 2">
    <name type="scientific">Ructibacterium gallinarum</name>
    <dbReference type="NCBI Taxonomy" id="2779355"/>
    <lineage>
        <taxon>Bacteria</taxon>
        <taxon>Bacillati</taxon>
        <taxon>Bacillota</taxon>
        <taxon>Clostridia</taxon>
        <taxon>Eubacteriales</taxon>
        <taxon>Oscillospiraceae</taxon>
        <taxon>Ructibacterium</taxon>
    </lineage>
</organism>
<name>A0A9D5M6P5_9FIRM</name>
<evidence type="ECO:0000313" key="2">
    <source>
        <dbReference type="Proteomes" id="UP000806542"/>
    </source>
</evidence>
<evidence type="ECO:0000313" key="1">
    <source>
        <dbReference type="EMBL" id="MBE5040549.1"/>
    </source>
</evidence>